<name>A0A0C2ETY4_9PEZI</name>
<sequence>MSSSVTAPSSAASATSSAPSPASTCPGAGVLPDLESLPIPHDVPVAVIPGNNGSEPDMVACCSPNAVHVVEGCYLYCEAPPAHPDMSSFANCFGGNHHDLNQSRILGFSSDAAPGGHTSPSMTMAQLGVWALLVSGVSSMVFSA</sequence>
<protein>
    <submittedName>
        <fullName evidence="2">Uncharacterized protein</fullName>
    </submittedName>
</protein>
<reference evidence="2 3" key="1">
    <citation type="journal article" date="2014" name="BMC Genomics">
        <title>Comparative genomics of the major fungal agents of human and animal Sporotrichosis: Sporothrix schenckii and Sporothrix brasiliensis.</title>
        <authorList>
            <person name="Teixeira M.M."/>
            <person name="de Almeida L.G."/>
            <person name="Kubitschek-Barreira P."/>
            <person name="Alves F.L."/>
            <person name="Kioshima E.S."/>
            <person name="Abadio A.K."/>
            <person name="Fernandes L."/>
            <person name="Derengowski L.S."/>
            <person name="Ferreira K.S."/>
            <person name="Souza R.C."/>
            <person name="Ruiz J.C."/>
            <person name="de Andrade N.C."/>
            <person name="Paes H.C."/>
            <person name="Nicola A.M."/>
            <person name="Albuquerque P."/>
            <person name="Gerber A.L."/>
            <person name="Martins V.P."/>
            <person name="Peconick L.D."/>
            <person name="Neto A.V."/>
            <person name="Chaucanez C.B."/>
            <person name="Silva P.A."/>
            <person name="Cunha O.L."/>
            <person name="de Oliveira F.F."/>
            <person name="dos Santos T.C."/>
            <person name="Barros A.L."/>
            <person name="Soares M.A."/>
            <person name="de Oliveira L.M."/>
            <person name="Marini M.M."/>
            <person name="Villalobos-Duno H."/>
            <person name="Cunha M.M."/>
            <person name="de Hoog S."/>
            <person name="da Silveira J.F."/>
            <person name="Henrissat B."/>
            <person name="Nino-Vega G.A."/>
            <person name="Cisalpino P.S."/>
            <person name="Mora-Montes H.M."/>
            <person name="Almeida S.R."/>
            <person name="Stajich J.E."/>
            <person name="Lopes-Bezerra L.M."/>
            <person name="Vasconcelos A.T."/>
            <person name="Felipe M.S."/>
        </authorList>
    </citation>
    <scope>NUCLEOTIDE SEQUENCE [LARGE SCALE GENOMIC DNA]</scope>
    <source>
        <strain evidence="2 3">5110</strain>
    </source>
</reference>
<evidence type="ECO:0000256" key="1">
    <source>
        <dbReference type="SAM" id="MobiDB-lite"/>
    </source>
</evidence>
<organism evidence="2 3">
    <name type="scientific">Sporothrix brasiliensis 5110</name>
    <dbReference type="NCBI Taxonomy" id="1398154"/>
    <lineage>
        <taxon>Eukaryota</taxon>
        <taxon>Fungi</taxon>
        <taxon>Dikarya</taxon>
        <taxon>Ascomycota</taxon>
        <taxon>Pezizomycotina</taxon>
        <taxon>Sordariomycetes</taxon>
        <taxon>Sordariomycetidae</taxon>
        <taxon>Ophiostomatales</taxon>
        <taxon>Ophiostomataceae</taxon>
        <taxon>Sporothrix</taxon>
    </lineage>
</organism>
<dbReference type="Proteomes" id="UP000031575">
    <property type="component" value="Unassembled WGS sequence"/>
</dbReference>
<dbReference type="HOGENOM" id="CLU_154773_0_0_1"/>
<accession>A0A0C2ETY4</accession>
<feature type="region of interest" description="Disordered" evidence="1">
    <location>
        <begin position="1"/>
        <end position="27"/>
    </location>
</feature>
<evidence type="ECO:0000313" key="2">
    <source>
        <dbReference type="EMBL" id="KIH89999.1"/>
    </source>
</evidence>
<dbReference type="EMBL" id="AWTV01000008">
    <property type="protein sequence ID" value="KIH89999.1"/>
    <property type="molecule type" value="Genomic_DNA"/>
</dbReference>
<comment type="caution">
    <text evidence="2">The sequence shown here is derived from an EMBL/GenBank/DDBJ whole genome shotgun (WGS) entry which is preliminary data.</text>
</comment>
<keyword evidence="3" id="KW-1185">Reference proteome</keyword>
<proteinExistence type="predicted"/>
<evidence type="ECO:0000313" key="3">
    <source>
        <dbReference type="Proteomes" id="UP000031575"/>
    </source>
</evidence>
<dbReference type="RefSeq" id="XP_040618009.1">
    <property type="nucleotide sequence ID" value="XM_040759424.1"/>
</dbReference>
<gene>
    <name evidence="2" type="ORF">SPBR_01106</name>
</gene>
<dbReference type="VEuPathDB" id="FungiDB:SPBR_01106"/>
<feature type="compositionally biased region" description="Low complexity" evidence="1">
    <location>
        <begin position="1"/>
        <end position="24"/>
    </location>
</feature>
<dbReference type="OrthoDB" id="5203703at2759"/>
<dbReference type="AlphaFoldDB" id="A0A0C2ETY4"/>
<dbReference type="GeneID" id="63674345"/>